<dbReference type="KEGG" id="cme:CYME_CME194C"/>
<evidence type="ECO:0000256" key="8">
    <source>
        <dbReference type="ARBA" id="ARBA00023239"/>
    </source>
</evidence>
<evidence type="ECO:0000256" key="2">
    <source>
        <dbReference type="ARBA" id="ARBA00004229"/>
    </source>
</evidence>
<dbReference type="GeneID" id="16992934"/>
<comment type="function">
    <text evidence="1">Catalyzes the decarboxylation of four acetate groups of uroporphyrinogen-III to yield coproporphyrinogen-III.</text>
</comment>
<proteinExistence type="inferred from homology"/>
<comment type="subcellular location">
    <subcellularLocation>
        <location evidence="2">Plastid</location>
        <location evidence="2">Chloroplast</location>
    </subcellularLocation>
</comment>
<evidence type="ECO:0000256" key="1">
    <source>
        <dbReference type="ARBA" id="ARBA00002448"/>
    </source>
</evidence>
<feature type="domain" description="Uroporphyrinogen decarboxylase (URO-D)" evidence="14">
    <location>
        <begin position="116"/>
        <end position="125"/>
    </location>
</feature>
<dbReference type="eggNOG" id="KOG2872">
    <property type="taxonomic scope" value="Eukaryota"/>
</dbReference>
<dbReference type="EC" id="4.1.1.37" evidence="6 11"/>
<organism evidence="16 17">
    <name type="scientific">Cyanidioschyzon merolae (strain NIES-3377 / 10D)</name>
    <name type="common">Unicellular red alga</name>
    <dbReference type="NCBI Taxonomy" id="280699"/>
    <lineage>
        <taxon>Eukaryota</taxon>
        <taxon>Rhodophyta</taxon>
        <taxon>Bangiophyceae</taxon>
        <taxon>Cyanidiales</taxon>
        <taxon>Cyanidiaceae</taxon>
        <taxon>Cyanidioschyzon</taxon>
    </lineage>
</organism>
<comment type="catalytic activity">
    <reaction evidence="10 11">
        <text>uroporphyrinogen III + 4 H(+) = coproporphyrinogen III + 4 CO2</text>
        <dbReference type="Rhea" id="RHEA:19865"/>
        <dbReference type="ChEBI" id="CHEBI:15378"/>
        <dbReference type="ChEBI" id="CHEBI:16526"/>
        <dbReference type="ChEBI" id="CHEBI:57308"/>
        <dbReference type="ChEBI" id="CHEBI:57309"/>
        <dbReference type="EC" id="4.1.1.37"/>
    </reaction>
</comment>
<dbReference type="NCBIfam" id="TIGR01464">
    <property type="entry name" value="hemE"/>
    <property type="match status" value="1"/>
</dbReference>
<dbReference type="AlphaFoldDB" id="M1VB11"/>
<keyword evidence="7 11" id="KW-0210">Decarboxylase</keyword>
<dbReference type="InterPro" id="IPR000257">
    <property type="entry name" value="Uroporphyrinogen_deCOase"/>
</dbReference>
<accession>M1VB11</accession>
<feature type="region of interest" description="Disordered" evidence="13">
    <location>
        <begin position="1"/>
        <end position="44"/>
    </location>
</feature>
<comment type="pathway">
    <text evidence="3 11">Porphyrin-containing compound metabolism; protoporphyrin-IX biosynthesis; coproporphyrinogen-III from 5-aminolevulinate: step 4/4.</text>
</comment>
<dbReference type="HAMAP" id="MF_00218">
    <property type="entry name" value="URO_D"/>
    <property type="match status" value="1"/>
</dbReference>
<dbReference type="OMA" id="CAGQRGH"/>
<evidence type="ECO:0000256" key="9">
    <source>
        <dbReference type="ARBA" id="ARBA00023244"/>
    </source>
</evidence>
<evidence type="ECO:0000256" key="4">
    <source>
        <dbReference type="ARBA" id="ARBA00009935"/>
    </source>
</evidence>
<dbReference type="InterPro" id="IPR038071">
    <property type="entry name" value="UROD/MetE-like_sf"/>
</dbReference>
<dbReference type="STRING" id="280699.M1VB11"/>
<dbReference type="GO" id="GO:0004853">
    <property type="term" value="F:uroporphyrinogen decarboxylase activity"/>
    <property type="evidence" value="ECO:0007669"/>
    <property type="project" value="UniProtKB-EC"/>
</dbReference>
<evidence type="ECO:0000256" key="5">
    <source>
        <dbReference type="ARBA" id="ARBA00011738"/>
    </source>
</evidence>
<dbReference type="InterPro" id="IPR006361">
    <property type="entry name" value="Uroporphyrinogen_deCO2ase_HemE"/>
</dbReference>
<evidence type="ECO:0000256" key="7">
    <source>
        <dbReference type="ARBA" id="ARBA00022793"/>
    </source>
</evidence>
<comment type="similarity">
    <text evidence="4 12">Belongs to the uroporphyrinogen decarboxylase family.</text>
</comment>
<dbReference type="Gramene" id="CME194CT">
    <property type="protein sequence ID" value="CME194CT"/>
    <property type="gene ID" value="CME194C"/>
</dbReference>
<comment type="subunit">
    <text evidence="5">Homodimer.</text>
</comment>
<evidence type="ECO:0000256" key="12">
    <source>
        <dbReference type="RuleBase" id="RU004169"/>
    </source>
</evidence>
<dbReference type="PANTHER" id="PTHR21091">
    <property type="entry name" value="METHYLTETRAHYDROFOLATE:HOMOCYSTEINE METHYLTRANSFERASE RELATED"/>
    <property type="match status" value="1"/>
</dbReference>
<evidence type="ECO:0000256" key="13">
    <source>
        <dbReference type="SAM" id="MobiDB-lite"/>
    </source>
</evidence>
<dbReference type="PROSITE" id="PS00906">
    <property type="entry name" value="UROD_1"/>
    <property type="match status" value="1"/>
</dbReference>
<name>M1VB11_CYAM1</name>
<dbReference type="PROSITE" id="PS00907">
    <property type="entry name" value="UROD_2"/>
    <property type="match status" value="1"/>
</dbReference>
<reference evidence="16 17" key="2">
    <citation type="journal article" date="2007" name="BMC Biol.">
        <title>A 100%-complete sequence reveals unusually simple genomic features in the hot-spring red alga Cyanidioschyzon merolae.</title>
        <authorList>
            <person name="Nozaki H."/>
            <person name="Takano H."/>
            <person name="Misumi O."/>
            <person name="Terasawa K."/>
            <person name="Matsuzaki M."/>
            <person name="Maruyama S."/>
            <person name="Nishida K."/>
            <person name="Yagisawa F."/>
            <person name="Yoshida Y."/>
            <person name="Fujiwara T."/>
            <person name="Takio S."/>
            <person name="Tamura K."/>
            <person name="Chung S.J."/>
            <person name="Nakamura S."/>
            <person name="Kuroiwa H."/>
            <person name="Tanaka K."/>
            <person name="Sato N."/>
            <person name="Kuroiwa T."/>
        </authorList>
    </citation>
    <scope>NUCLEOTIDE SEQUENCE [LARGE SCALE GENOMIC DNA]</scope>
    <source>
        <strain evidence="16 17">10D</strain>
    </source>
</reference>
<dbReference type="GO" id="GO:0009507">
    <property type="term" value="C:chloroplast"/>
    <property type="evidence" value="ECO:0007669"/>
    <property type="project" value="UniProtKB-SubCell"/>
</dbReference>
<dbReference type="PANTHER" id="PTHR21091:SF169">
    <property type="entry name" value="UROPORPHYRINOGEN DECARBOXYLASE"/>
    <property type="match status" value="1"/>
</dbReference>
<evidence type="ECO:0000256" key="6">
    <source>
        <dbReference type="ARBA" id="ARBA00012288"/>
    </source>
</evidence>
<dbReference type="GO" id="GO:0006782">
    <property type="term" value="P:protoporphyrinogen IX biosynthetic process"/>
    <property type="evidence" value="ECO:0007669"/>
    <property type="project" value="UniProtKB-UniPathway"/>
</dbReference>
<dbReference type="Gene3D" id="3.20.20.210">
    <property type="match status" value="1"/>
</dbReference>
<evidence type="ECO:0000256" key="10">
    <source>
        <dbReference type="ARBA" id="ARBA00048033"/>
    </source>
</evidence>
<keyword evidence="9 11" id="KW-0627">Porphyrin biosynthesis</keyword>
<evidence type="ECO:0000256" key="11">
    <source>
        <dbReference type="RuleBase" id="RU000554"/>
    </source>
</evidence>
<dbReference type="SUPFAM" id="SSF51726">
    <property type="entry name" value="UROD/MetE-like"/>
    <property type="match status" value="1"/>
</dbReference>
<evidence type="ECO:0000313" key="17">
    <source>
        <dbReference type="Proteomes" id="UP000007014"/>
    </source>
</evidence>
<dbReference type="Pfam" id="PF01208">
    <property type="entry name" value="URO-D"/>
    <property type="match status" value="1"/>
</dbReference>
<evidence type="ECO:0000313" key="16">
    <source>
        <dbReference type="EMBL" id="BAM79397.1"/>
    </source>
</evidence>
<dbReference type="EMBL" id="AP006487">
    <property type="protein sequence ID" value="BAM79397.1"/>
    <property type="molecule type" value="Genomic_DNA"/>
</dbReference>
<dbReference type="OrthoDB" id="339900at2759"/>
<dbReference type="CDD" id="cd00717">
    <property type="entry name" value="URO-D"/>
    <property type="match status" value="1"/>
</dbReference>
<keyword evidence="17" id="KW-1185">Reference proteome</keyword>
<dbReference type="RefSeq" id="XP_005535683.1">
    <property type="nucleotide sequence ID" value="XM_005535626.1"/>
</dbReference>
<sequence>MSRLAARRSPDARSRCRSPTSRRGRRRGCGTAQRQTAEKAEAHTRPMFLLPSGTLETVFCGRRAYTSRPKRFFSLKAVEASGQETASSSSAAGERAQAMQPLLVRAIRHEQVERPPIWLMRQAGRHMNAYRELCKRHPSFRERSEVAALSTEISLQPYRAYHPDAVIMFSDILTPLPGMGITFDIPERGPVVSPPVRSYDDLQRFREMDPYKSTPFVRETLQTLRRVVEPEVAVLGFVGAPWTLLTYCIEGGSSQTYSQIKKVAFTEPALLHELLARVTDNLAIYANFQIECGADAIQIFDSWAGQLAPSDFDEFAGPYLNRLVREVKASHPETPLILYINQGSHLLERMRETGVDVVSVDWTIDIGEARSRLGPRVAVQGNMDPACLLGSRELIQRRAYEIITKAGKTGHIMNLGHGVLPETPEENVLEFFRLVRGYRYDEH</sequence>
<evidence type="ECO:0000259" key="15">
    <source>
        <dbReference type="PROSITE" id="PS00907"/>
    </source>
</evidence>
<gene>
    <name evidence="16" type="ORF">CYME_CME194C</name>
</gene>
<feature type="domain" description="Uroporphyrinogen decarboxylase (URO-D)" evidence="15">
    <location>
        <begin position="235"/>
        <end position="251"/>
    </location>
</feature>
<keyword evidence="8 11" id="KW-0456">Lyase</keyword>
<dbReference type="Proteomes" id="UP000007014">
    <property type="component" value="Chromosome 5"/>
</dbReference>
<dbReference type="FunFam" id="3.20.20.210:FF:000006">
    <property type="entry name" value="Uroporphyrinogen decarboxylase"/>
    <property type="match status" value="1"/>
</dbReference>
<dbReference type="UniPathway" id="UPA00251">
    <property type="reaction ID" value="UER00321"/>
</dbReference>
<dbReference type="HOGENOM" id="CLU_040933_0_2_1"/>
<reference evidence="16 17" key="1">
    <citation type="journal article" date="2004" name="Nature">
        <title>Genome sequence of the ultrasmall unicellular red alga Cyanidioschyzon merolae 10D.</title>
        <authorList>
            <person name="Matsuzaki M."/>
            <person name="Misumi O."/>
            <person name="Shin-i T."/>
            <person name="Maruyama S."/>
            <person name="Takahara M."/>
            <person name="Miyagishima S."/>
            <person name="Mori T."/>
            <person name="Nishida K."/>
            <person name="Yagisawa F."/>
            <person name="Nishida K."/>
            <person name="Yoshida Y."/>
            <person name="Nishimura Y."/>
            <person name="Nakao S."/>
            <person name="Kobayashi T."/>
            <person name="Momoyama Y."/>
            <person name="Higashiyama T."/>
            <person name="Minoda A."/>
            <person name="Sano M."/>
            <person name="Nomoto H."/>
            <person name="Oishi K."/>
            <person name="Hayashi H."/>
            <person name="Ohta F."/>
            <person name="Nishizaka S."/>
            <person name="Haga S."/>
            <person name="Miura S."/>
            <person name="Morishita T."/>
            <person name="Kabeya Y."/>
            <person name="Terasawa K."/>
            <person name="Suzuki Y."/>
            <person name="Ishii Y."/>
            <person name="Asakawa S."/>
            <person name="Takano H."/>
            <person name="Ohta N."/>
            <person name="Kuroiwa H."/>
            <person name="Tanaka K."/>
            <person name="Shimizu N."/>
            <person name="Sugano S."/>
            <person name="Sato N."/>
            <person name="Nozaki H."/>
            <person name="Ogasawara N."/>
            <person name="Kohara Y."/>
            <person name="Kuroiwa T."/>
        </authorList>
    </citation>
    <scope>NUCLEOTIDE SEQUENCE [LARGE SCALE GENOMIC DNA]</scope>
    <source>
        <strain evidence="16 17">10D</strain>
    </source>
</reference>
<evidence type="ECO:0000256" key="3">
    <source>
        <dbReference type="ARBA" id="ARBA00004804"/>
    </source>
</evidence>
<evidence type="ECO:0000259" key="14">
    <source>
        <dbReference type="PROSITE" id="PS00906"/>
    </source>
</evidence>
<protein>
    <recommendedName>
        <fullName evidence="6 11">Uroporphyrinogen decarboxylase</fullName>
        <ecNumber evidence="6 11">4.1.1.37</ecNumber>
    </recommendedName>
</protein>